<evidence type="ECO:0000313" key="1">
    <source>
        <dbReference type="EMBL" id="KAL2486765.1"/>
    </source>
</evidence>
<proteinExistence type="predicted"/>
<sequence length="166" mass="18589">MREDKVVDVKDVALLVSTCITRNLPPALTLDQGLDKIKEVVEELKAKPPSCSSGIQKLSSLSATSWNGFAYAEYDDGGYGYNHGYHRARGQAKGTIFVVVRWKDTTVRRWKLGTTVKATIKNHPFKVVAMRGELAAWVMDAHLIGQSMLLELLRYSNLEQRGHNIM</sequence>
<reference evidence="2" key="1">
    <citation type="submission" date="2024-07" db="EMBL/GenBank/DDBJ databases">
        <title>Two chromosome-level genome assemblies of Korean endemic species Abeliophyllum distichum and Forsythia ovata (Oleaceae).</title>
        <authorList>
            <person name="Jang H."/>
        </authorList>
    </citation>
    <scope>NUCLEOTIDE SEQUENCE [LARGE SCALE GENOMIC DNA]</scope>
</reference>
<dbReference type="Proteomes" id="UP001604336">
    <property type="component" value="Unassembled WGS sequence"/>
</dbReference>
<accession>A0ABD1REC3</accession>
<name>A0ABD1REC3_9LAMI</name>
<dbReference type="EMBL" id="JBFOLK010000009">
    <property type="protein sequence ID" value="KAL2486765.1"/>
    <property type="molecule type" value="Genomic_DNA"/>
</dbReference>
<comment type="caution">
    <text evidence="1">The sequence shown here is derived from an EMBL/GenBank/DDBJ whole genome shotgun (WGS) entry which is preliminary data.</text>
</comment>
<protein>
    <submittedName>
        <fullName evidence="1">Protein PHYLLO</fullName>
    </submittedName>
</protein>
<organism evidence="1 2">
    <name type="scientific">Abeliophyllum distichum</name>
    <dbReference type="NCBI Taxonomy" id="126358"/>
    <lineage>
        <taxon>Eukaryota</taxon>
        <taxon>Viridiplantae</taxon>
        <taxon>Streptophyta</taxon>
        <taxon>Embryophyta</taxon>
        <taxon>Tracheophyta</taxon>
        <taxon>Spermatophyta</taxon>
        <taxon>Magnoliopsida</taxon>
        <taxon>eudicotyledons</taxon>
        <taxon>Gunneridae</taxon>
        <taxon>Pentapetalae</taxon>
        <taxon>asterids</taxon>
        <taxon>lamiids</taxon>
        <taxon>Lamiales</taxon>
        <taxon>Oleaceae</taxon>
        <taxon>Forsythieae</taxon>
        <taxon>Abeliophyllum</taxon>
    </lineage>
</organism>
<keyword evidence="2" id="KW-1185">Reference proteome</keyword>
<gene>
    <name evidence="1" type="ORF">Adt_31521</name>
</gene>
<evidence type="ECO:0000313" key="2">
    <source>
        <dbReference type="Proteomes" id="UP001604336"/>
    </source>
</evidence>
<dbReference type="AlphaFoldDB" id="A0ABD1REC3"/>